<evidence type="ECO:0000313" key="2">
    <source>
        <dbReference type="Proteomes" id="UP001146019"/>
    </source>
</evidence>
<keyword evidence="2" id="KW-1185">Reference proteome</keyword>
<accession>A0A9X3DXD1</accession>
<protein>
    <submittedName>
        <fullName evidence="1">Uncharacterized protein</fullName>
    </submittedName>
</protein>
<dbReference type="Proteomes" id="UP001146019">
    <property type="component" value="Unassembled WGS sequence"/>
</dbReference>
<dbReference type="EMBL" id="JAPKMY010000018">
    <property type="protein sequence ID" value="MCX5469951.1"/>
    <property type="molecule type" value="Genomic_DNA"/>
</dbReference>
<name>A0A9X3DXD1_9GAMM</name>
<gene>
    <name evidence="1" type="ORF">OSH00_19725</name>
</gene>
<dbReference type="RefSeq" id="WP_266131839.1">
    <property type="nucleotide sequence ID" value="NZ_JAPKMY010000018.1"/>
</dbReference>
<sequence length="197" mass="23738">MTTYFEQNQQWVNELIGSKQYTQAQLYSKMIQKNQNIYSDLNTQFVKIAQQHVTETELDDVYHYNANYENLLEPYLATQLEEQQKQLLMIYNGQKDQAVNEFFKYDIQENKLLKQQIQQNFHFKFTEIKTIDLENDRDKSISYCQMKLMLNPQKNVILRYTIGQFVNETEVRLMSAQFKLNKQNVEYEDIGHYLILQ</sequence>
<dbReference type="AlphaFoldDB" id="A0A9X3DXD1"/>
<reference evidence="1" key="1">
    <citation type="submission" date="2022-11" db="EMBL/GenBank/DDBJ databases">
        <title>Biodiversity and phylogenetic relationships of bacteria.</title>
        <authorList>
            <person name="Machado R.A.R."/>
            <person name="Bhat A."/>
            <person name="Loulou A."/>
            <person name="Kallel S."/>
        </authorList>
    </citation>
    <scope>NUCLEOTIDE SEQUENCE</scope>
    <source>
        <strain evidence="1">A-IN1</strain>
    </source>
</reference>
<comment type="caution">
    <text evidence="1">The sequence shown here is derived from an EMBL/GenBank/DDBJ whole genome shotgun (WGS) entry which is preliminary data.</text>
</comment>
<evidence type="ECO:0000313" key="1">
    <source>
        <dbReference type="EMBL" id="MCX5469951.1"/>
    </source>
</evidence>
<proteinExistence type="predicted"/>
<organism evidence="1 2">
    <name type="scientific">Acinetobacter nematophilus</name>
    <dbReference type="NCBI Taxonomy" id="2994642"/>
    <lineage>
        <taxon>Bacteria</taxon>
        <taxon>Pseudomonadati</taxon>
        <taxon>Pseudomonadota</taxon>
        <taxon>Gammaproteobacteria</taxon>
        <taxon>Moraxellales</taxon>
        <taxon>Moraxellaceae</taxon>
        <taxon>Acinetobacter</taxon>
    </lineage>
</organism>